<name>A0ABD1TZ18_9LAMI</name>
<dbReference type="AlphaFoldDB" id="A0ABD1TZ18"/>
<reference evidence="3" key="1">
    <citation type="submission" date="2024-07" db="EMBL/GenBank/DDBJ databases">
        <title>Two chromosome-level genome assemblies of Korean endemic species Abeliophyllum distichum and Forsythia ovata (Oleaceae).</title>
        <authorList>
            <person name="Jang H."/>
        </authorList>
    </citation>
    <scope>NUCLEOTIDE SEQUENCE [LARGE SCALE GENOMIC DNA]</scope>
</reference>
<evidence type="ECO:0000313" key="2">
    <source>
        <dbReference type="EMBL" id="KAL2517980.1"/>
    </source>
</evidence>
<evidence type="ECO:0000313" key="3">
    <source>
        <dbReference type="Proteomes" id="UP001604336"/>
    </source>
</evidence>
<feature type="coiled-coil region" evidence="1">
    <location>
        <begin position="89"/>
        <end position="123"/>
    </location>
</feature>
<evidence type="ECO:0000256" key="1">
    <source>
        <dbReference type="SAM" id="Coils"/>
    </source>
</evidence>
<dbReference type="Proteomes" id="UP001604336">
    <property type="component" value="Unassembled WGS sequence"/>
</dbReference>
<dbReference type="EMBL" id="JBFOLK010000004">
    <property type="protein sequence ID" value="KAL2517980.1"/>
    <property type="molecule type" value="Genomic_DNA"/>
</dbReference>
<gene>
    <name evidence="2" type="ORF">Adt_14227</name>
</gene>
<proteinExistence type="predicted"/>
<evidence type="ECO:0008006" key="4">
    <source>
        <dbReference type="Google" id="ProtNLM"/>
    </source>
</evidence>
<sequence>MSFVWAFMLNNELYTIILKFDSKLEKTEDKTTKLAKDLKAMSLTNTKIGSKNEALYSKVEKITASEASMKVKLSVAIEDMKTVESRVLASKEAQRLAEANSQLARVNEELVNVRSQHAEVEARAVRAYKMTFPKMPEYVLFIAHFMEAGDNQLMKRINATHLDWVLSFLFAEAPPPTDTSTSIQSIPSEVLTLGSTLGTPSYANPTEVLE</sequence>
<accession>A0ABD1TZ18</accession>
<organism evidence="2 3">
    <name type="scientific">Abeliophyllum distichum</name>
    <dbReference type="NCBI Taxonomy" id="126358"/>
    <lineage>
        <taxon>Eukaryota</taxon>
        <taxon>Viridiplantae</taxon>
        <taxon>Streptophyta</taxon>
        <taxon>Embryophyta</taxon>
        <taxon>Tracheophyta</taxon>
        <taxon>Spermatophyta</taxon>
        <taxon>Magnoliopsida</taxon>
        <taxon>eudicotyledons</taxon>
        <taxon>Gunneridae</taxon>
        <taxon>Pentapetalae</taxon>
        <taxon>asterids</taxon>
        <taxon>lamiids</taxon>
        <taxon>Lamiales</taxon>
        <taxon>Oleaceae</taxon>
        <taxon>Forsythieae</taxon>
        <taxon>Abeliophyllum</taxon>
    </lineage>
</organism>
<protein>
    <recommendedName>
        <fullName evidence="4">GRIP domain-containing protein</fullName>
    </recommendedName>
</protein>
<keyword evidence="1" id="KW-0175">Coiled coil</keyword>
<comment type="caution">
    <text evidence="2">The sequence shown here is derived from an EMBL/GenBank/DDBJ whole genome shotgun (WGS) entry which is preliminary data.</text>
</comment>
<keyword evidence="3" id="KW-1185">Reference proteome</keyword>